<dbReference type="GO" id="GO:0005096">
    <property type="term" value="F:GTPase activator activity"/>
    <property type="evidence" value="ECO:0007669"/>
    <property type="project" value="TreeGrafter"/>
</dbReference>
<dbReference type="PANTHER" id="PTHR47219:SF9">
    <property type="entry name" value="GTPASE ACTIVATING PROTEIN AND CENTROSOME-ASSOCIATED, ISOFORM B"/>
    <property type="match status" value="1"/>
</dbReference>
<dbReference type="Proteomes" id="UP000065495">
    <property type="component" value="Chromosome 5"/>
</dbReference>
<dbReference type="FunFam" id="1.10.472.80:FF:000027">
    <property type="entry name" value="GTPase activating protein (Evi5)"/>
    <property type="match status" value="1"/>
</dbReference>
<dbReference type="Pfam" id="PF23436">
    <property type="entry name" value="RabGap-TBC_2"/>
    <property type="match status" value="1"/>
</dbReference>
<feature type="compositionally biased region" description="Basic and acidic residues" evidence="2">
    <location>
        <begin position="67"/>
        <end position="95"/>
    </location>
</feature>
<reference evidence="4 5" key="1">
    <citation type="journal article" date="2015" name="Biotechnol. Biofuels">
        <title>Genetic basis of the highly efficient yeast Kluyveromyces marxianus: complete genome sequence and transcriptome analyses.</title>
        <authorList>
            <person name="Lertwattanasakul N."/>
            <person name="Kosaka T."/>
            <person name="Hosoyama A."/>
            <person name="Suzuki Y."/>
            <person name="Rodrussamee N."/>
            <person name="Matsutani M."/>
            <person name="Murata M."/>
            <person name="Fujimoto N."/>
            <person name="Suprayogi"/>
            <person name="Tsuchikane K."/>
            <person name="Limtong S."/>
            <person name="Fujita N."/>
            <person name="Yamada M."/>
        </authorList>
    </citation>
    <scope>NUCLEOTIDE SEQUENCE [LARGE SCALE GENOMIC DNA]</scope>
    <source>
        <strain evidence="5">DMKU3-1042 / BCC 29191 / NBRC 104275</strain>
    </source>
</reference>
<dbReference type="InterPro" id="IPR000195">
    <property type="entry name" value="Rab-GAP-TBC_dom"/>
</dbReference>
<feature type="compositionally biased region" description="Basic and acidic residues" evidence="2">
    <location>
        <begin position="24"/>
        <end position="33"/>
    </location>
</feature>
<dbReference type="InterPro" id="IPR035969">
    <property type="entry name" value="Rab-GAP_TBC_sf"/>
</dbReference>
<dbReference type="AlphaFoldDB" id="W0TC45"/>
<dbReference type="SMART" id="SM00164">
    <property type="entry name" value="TBC"/>
    <property type="match status" value="1"/>
</dbReference>
<dbReference type="Gene3D" id="1.10.10.750">
    <property type="entry name" value="Ypt/Rab-GAP domain of gyp1p, domain 1"/>
    <property type="match status" value="1"/>
</dbReference>
<dbReference type="GO" id="GO:0030427">
    <property type="term" value="C:site of polarized growth"/>
    <property type="evidence" value="ECO:0007669"/>
    <property type="project" value="UniProtKB-ARBA"/>
</dbReference>
<gene>
    <name evidence="4" type="primary">GYP5</name>
    <name evidence="4" type="ORF">KLMA_50326</name>
</gene>
<dbReference type="KEGG" id="kmx:KLMA_50326"/>
<dbReference type="Gene3D" id="1.10.472.80">
    <property type="entry name" value="Ypt/Rab-GAP domain of gyp1p, domain 3"/>
    <property type="match status" value="1"/>
</dbReference>
<feature type="compositionally biased region" description="Polar residues" evidence="2">
    <location>
        <begin position="111"/>
        <end position="121"/>
    </location>
</feature>
<dbReference type="OrthoDB" id="295078at2759"/>
<dbReference type="SUPFAM" id="SSF47923">
    <property type="entry name" value="Ypt/Rab-GAP domain of gyp1p"/>
    <property type="match status" value="2"/>
</dbReference>
<feature type="domain" description="Rab-GAP TBC" evidence="3">
    <location>
        <begin position="336"/>
        <end position="515"/>
    </location>
</feature>
<feature type="coiled-coil region" evidence="1">
    <location>
        <begin position="596"/>
        <end position="724"/>
    </location>
</feature>
<feature type="compositionally biased region" description="Basic and acidic residues" evidence="2">
    <location>
        <begin position="40"/>
        <end position="54"/>
    </location>
</feature>
<organism evidence="4 5">
    <name type="scientific">Kluyveromyces marxianus (strain DMKU3-1042 / BCC 29191 / NBRC 104275)</name>
    <name type="common">Yeast</name>
    <name type="synonym">Candida kefyr</name>
    <dbReference type="NCBI Taxonomy" id="1003335"/>
    <lineage>
        <taxon>Eukaryota</taxon>
        <taxon>Fungi</taxon>
        <taxon>Dikarya</taxon>
        <taxon>Ascomycota</taxon>
        <taxon>Saccharomycotina</taxon>
        <taxon>Saccharomycetes</taxon>
        <taxon>Saccharomycetales</taxon>
        <taxon>Saccharomycetaceae</taxon>
        <taxon>Kluyveromyces</taxon>
    </lineage>
</organism>
<feature type="compositionally biased region" description="Basic and acidic residues" evidence="2">
    <location>
        <begin position="134"/>
        <end position="146"/>
    </location>
</feature>
<dbReference type="GO" id="GO:0031267">
    <property type="term" value="F:small GTPase binding"/>
    <property type="evidence" value="ECO:0007669"/>
    <property type="project" value="TreeGrafter"/>
</dbReference>
<evidence type="ECO:0000256" key="2">
    <source>
        <dbReference type="SAM" id="MobiDB-lite"/>
    </source>
</evidence>
<dbReference type="EMBL" id="AP012217">
    <property type="protein sequence ID" value="BAO40980.1"/>
    <property type="molecule type" value="Genomic_DNA"/>
</dbReference>
<sequence length="749" mass="86921">MDSIEFSGLKWSQRHWSTVFNMSDHEEINEDTKSVASGDVRSENGVEKDIKDEENVTASPESDEDKADINNDKQAEVNADNSEHSNEEPSEKEPEAIPAETGNESLDEGNHSINPEEATSNEPADASESVEASSKAEEHEEFHDTQGSETVQVKDETEEDEDKDSVSDASLLKNKQDDLEQKIESFSEKPEPPKLPPRTHIASGSVSPPQLPPRSHVANSMSGPIHTVPPPLTEEMKSPEFRTHFNKHKRSDSSDFDLILNRFIQNETELELRDEKERENAKKGTETLIEEYDELVDHTEKELVDIDWPFWSKLVHSFSEVVKEDSKKLESEVGKGIPPQIRGIVWQLLTSSNYKEMEEFYNSLLAIESPHEKGIRRDLSRTNFIPEGKSDSLFNVLKAYSLYDPPVGYTQGMAFIATTLILNCDEEWQAFSLLTKLMKVYGFRSLFLPGMPGLMLKLYQFDTLLEEHDPQLYNHLLRQGIRSTMFATQWFLTMFAYKFPLDFVLRIMDIVILEGIESILKFSLNLMIKNSRNMIVLTFDSLLDFLKEDLFQYYASEENPEGYDIDKFISDSLEIKITPLQLERYCKEFEEIHKLETEKEQRYEEQRIKNRELQKELKRLEHDYALVNKEHVAIANELIENRLRMETLQDENRDLQQEIQDLQKQLEREIYKQTLPNPDAEIPTDLKEDLNKTMERNLQVMTENQELRERLDQLEKENYELRTGKTWTKEATSPRGSRLGSWAFKTPWK</sequence>
<keyword evidence="1" id="KW-0175">Coiled coil</keyword>
<dbReference type="InterPro" id="IPR050302">
    <property type="entry name" value="Rab_GAP_TBC_domain"/>
</dbReference>
<feature type="region of interest" description="Disordered" evidence="2">
    <location>
        <begin position="24"/>
        <end position="236"/>
    </location>
</feature>
<accession>W0TC45</accession>
<dbReference type="VEuPathDB" id="FungiDB:KLMA_50326"/>
<dbReference type="PANTHER" id="PTHR47219">
    <property type="entry name" value="RAB GTPASE-ACTIVATING PROTEIN 1-LIKE"/>
    <property type="match status" value="1"/>
</dbReference>
<dbReference type="Gene3D" id="1.10.8.270">
    <property type="entry name" value="putative rabgap domain of human tbc1 domain family member 14 like domains"/>
    <property type="match status" value="1"/>
</dbReference>
<evidence type="ECO:0000259" key="3">
    <source>
        <dbReference type="PROSITE" id="PS50086"/>
    </source>
</evidence>
<dbReference type="GeneID" id="34716932"/>
<feature type="compositionally biased region" description="Basic and acidic residues" evidence="2">
    <location>
        <begin position="174"/>
        <end position="192"/>
    </location>
</feature>
<evidence type="ECO:0000256" key="1">
    <source>
        <dbReference type="SAM" id="Coils"/>
    </source>
</evidence>
<evidence type="ECO:0000313" key="5">
    <source>
        <dbReference type="Proteomes" id="UP000065495"/>
    </source>
</evidence>
<dbReference type="RefSeq" id="XP_022676790.1">
    <property type="nucleotide sequence ID" value="XM_022820314.1"/>
</dbReference>
<proteinExistence type="predicted"/>
<name>W0TC45_KLUMD</name>
<protein>
    <submittedName>
        <fullName evidence="4">GTPase-activating protein GYP5</fullName>
    </submittedName>
</protein>
<dbReference type="PROSITE" id="PS50086">
    <property type="entry name" value="TBC_RABGAP"/>
    <property type="match status" value="1"/>
</dbReference>
<feature type="compositionally biased region" description="Low complexity" evidence="2">
    <location>
        <begin position="122"/>
        <end position="133"/>
    </location>
</feature>
<evidence type="ECO:0000313" key="4">
    <source>
        <dbReference type="EMBL" id="BAO40980.1"/>
    </source>
</evidence>